<dbReference type="GO" id="GO:0030416">
    <property type="term" value="P:methylamine metabolic process"/>
    <property type="evidence" value="ECO:0007669"/>
    <property type="project" value="InterPro"/>
</dbReference>
<feature type="transmembrane region" description="Helical" evidence="5">
    <location>
        <begin position="118"/>
        <end position="136"/>
    </location>
</feature>
<protein>
    <recommendedName>
        <fullName evidence="6">Methylamine utilisation protein MauE domain-containing protein</fullName>
    </recommendedName>
</protein>
<evidence type="ECO:0000313" key="8">
    <source>
        <dbReference type="Proteomes" id="UP000190813"/>
    </source>
</evidence>
<dbReference type="InterPro" id="IPR009908">
    <property type="entry name" value="Methylamine_util_MauE"/>
</dbReference>
<keyword evidence="3 5" id="KW-1133">Transmembrane helix</keyword>
<comment type="subcellular location">
    <subcellularLocation>
        <location evidence="1">Membrane</location>
        <topology evidence="1">Multi-pass membrane protein</topology>
    </subcellularLocation>
</comment>
<dbReference type="Pfam" id="PF07291">
    <property type="entry name" value="MauE"/>
    <property type="match status" value="1"/>
</dbReference>
<dbReference type="RefSeq" id="WP_078771535.1">
    <property type="nucleotide sequence ID" value="NZ_CBCSBR010000063.1"/>
</dbReference>
<dbReference type="EMBL" id="MAHX01000013">
    <property type="protein sequence ID" value="OPC65938.1"/>
    <property type="molecule type" value="Genomic_DNA"/>
</dbReference>
<accession>A0A1T3MMS8</accession>
<evidence type="ECO:0000256" key="5">
    <source>
        <dbReference type="SAM" id="Phobius"/>
    </source>
</evidence>
<evidence type="ECO:0000256" key="1">
    <source>
        <dbReference type="ARBA" id="ARBA00004141"/>
    </source>
</evidence>
<evidence type="ECO:0000259" key="6">
    <source>
        <dbReference type="Pfam" id="PF07291"/>
    </source>
</evidence>
<feature type="domain" description="Methylamine utilisation protein MauE" evidence="6">
    <location>
        <begin position="9"/>
        <end position="134"/>
    </location>
</feature>
<reference evidence="7 8" key="1">
    <citation type="submission" date="2016-06" db="EMBL/GenBank/DDBJ databases">
        <title>Revisiting the taxonomy of the Elizabethkingia Genus based on Whole-Genome Sequencing, Optical Mapping, and MALDI-TOF.</title>
        <authorList>
            <person name="Nicholson A.C."/>
        </authorList>
    </citation>
    <scope>NUCLEOTIDE SEQUENCE [LARGE SCALE GENOMIC DNA]</scope>
    <source>
        <strain evidence="7 8">G4070</strain>
    </source>
</reference>
<keyword evidence="2 5" id="KW-0812">Transmembrane</keyword>
<dbReference type="Proteomes" id="UP000190813">
    <property type="component" value="Unassembled WGS sequence"/>
</dbReference>
<dbReference type="GO" id="GO:0016020">
    <property type="term" value="C:membrane"/>
    <property type="evidence" value="ECO:0007669"/>
    <property type="project" value="UniProtKB-SubCell"/>
</dbReference>
<feature type="transmembrane region" description="Helical" evidence="5">
    <location>
        <begin position="47"/>
        <end position="70"/>
    </location>
</feature>
<evidence type="ECO:0000256" key="3">
    <source>
        <dbReference type="ARBA" id="ARBA00022989"/>
    </source>
</evidence>
<name>A0A1T3MMS8_9FLAO</name>
<proteinExistence type="predicted"/>
<keyword evidence="4 5" id="KW-0472">Membrane</keyword>
<comment type="caution">
    <text evidence="7">The sequence shown here is derived from an EMBL/GenBank/DDBJ whole genome shotgun (WGS) entry which is preliminary data.</text>
</comment>
<gene>
    <name evidence="7" type="ORF">BAZ10_01505</name>
</gene>
<feature type="transmembrane region" description="Helical" evidence="5">
    <location>
        <begin position="10"/>
        <end position="27"/>
    </location>
</feature>
<sequence>METNRIKTRLIQFTTYFFILLFIYAAISKLMDFSKFQTQLEQVFSSHNYAVAISYNIIILELLIAGLLCYRRTRKTGLVFSLILMIAFTCYIFVILNFKEHIPCSCGGILEKMGWTEHLYFNIVSVILASGALLVINKNNLKSY</sequence>
<evidence type="ECO:0000256" key="2">
    <source>
        <dbReference type="ARBA" id="ARBA00022692"/>
    </source>
</evidence>
<organism evidence="7 8">
    <name type="scientific">Elizabethkingia occulta</name>
    <dbReference type="NCBI Taxonomy" id="1867263"/>
    <lineage>
        <taxon>Bacteria</taxon>
        <taxon>Pseudomonadati</taxon>
        <taxon>Bacteroidota</taxon>
        <taxon>Flavobacteriia</taxon>
        <taxon>Flavobacteriales</taxon>
        <taxon>Weeksellaceae</taxon>
        <taxon>Elizabethkingia</taxon>
    </lineage>
</organism>
<keyword evidence="8" id="KW-1185">Reference proteome</keyword>
<evidence type="ECO:0000256" key="4">
    <source>
        <dbReference type="ARBA" id="ARBA00023136"/>
    </source>
</evidence>
<dbReference type="AlphaFoldDB" id="A0A1T3MMS8"/>
<evidence type="ECO:0000313" key="7">
    <source>
        <dbReference type="EMBL" id="OPC65938.1"/>
    </source>
</evidence>
<feature type="transmembrane region" description="Helical" evidence="5">
    <location>
        <begin position="77"/>
        <end position="98"/>
    </location>
</feature>